<comment type="caution">
    <text evidence="2">The sequence shown here is derived from an EMBL/GenBank/DDBJ whole genome shotgun (WGS) entry which is preliminary data.</text>
</comment>
<keyword evidence="3" id="KW-1185">Reference proteome</keyword>
<feature type="transmembrane region" description="Helical" evidence="1">
    <location>
        <begin position="25"/>
        <end position="51"/>
    </location>
</feature>
<keyword evidence="1" id="KW-0472">Membrane</keyword>
<protein>
    <submittedName>
        <fullName evidence="2">Uncharacterized protein</fullName>
    </submittedName>
</protein>
<dbReference type="Proteomes" id="UP000316628">
    <property type="component" value="Unassembled WGS sequence"/>
</dbReference>
<feature type="transmembrane region" description="Helical" evidence="1">
    <location>
        <begin position="63"/>
        <end position="82"/>
    </location>
</feature>
<evidence type="ECO:0000256" key="1">
    <source>
        <dbReference type="SAM" id="Phobius"/>
    </source>
</evidence>
<feature type="transmembrane region" description="Helical" evidence="1">
    <location>
        <begin position="94"/>
        <end position="115"/>
    </location>
</feature>
<organism evidence="2 3">
    <name type="scientific">Saccharothrix saharensis</name>
    <dbReference type="NCBI Taxonomy" id="571190"/>
    <lineage>
        <taxon>Bacteria</taxon>
        <taxon>Bacillati</taxon>
        <taxon>Actinomycetota</taxon>
        <taxon>Actinomycetes</taxon>
        <taxon>Pseudonocardiales</taxon>
        <taxon>Pseudonocardiaceae</taxon>
        <taxon>Saccharothrix</taxon>
    </lineage>
</organism>
<accession>A0A543JP60</accession>
<proteinExistence type="predicted"/>
<dbReference type="OrthoDB" id="7107981at2"/>
<gene>
    <name evidence="2" type="ORF">FHX81_7068</name>
</gene>
<evidence type="ECO:0000313" key="3">
    <source>
        <dbReference type="Proteomes" id="UP000316628"/>
    </source>
</evidence>
<sequence length="296" mass="32804">MDTRAWQSMQAKLAPNPAAALGRSYVWGGTLATLVATVFVLTALALLLGLTEPPITAESLTRQNTWMIILEVVCLRATWNVVSHGNNFFLVNRRLGWVSVASGAIAFALVFLALVRELRTLPHSGGVLEGEFTWRSAVQVGVLWCGLLLLRKGNSLFAASKRLMTGTVRKPRDLTGVDYGLYLRTFDEDRRLSGVQRFSPIKRALRSLFVVEMSEEELLIDALSPTDATMVTVGRPGEVMPHIGAWRVYLPLEEWQAPVREFIRGTWCSCSAGARARCGSWRKRCAYCRRNGSSSS</sequence>
<dbReference type="RefSeq" id="WP_141982766.1">
    <property type="nucleotide sequence ID" value="NZ_VFPP01000001.1"/>
</dbReference>
<keyword evidence="1" id="KW-0812">Transmembrane</keyword>
<name>A0A543JP60_9PSEU</name>
<reference evidence="2 3" key="1">
    <citation type="submission" date="2019-06" db="EMBL/GenBank/DDBJ databases">
        <title>Sequencing the genomes of 1000 actinobacteria strains.</title>
        <authorList>
            <person name="Klenk H.-P."/>
        </authorList>
    </citation>
    <scope>NUCLEOTIDE SEQUENCE [LARGE SCALE GENOMIC DNA]</scope>
    <source>
        <strain evidence="2 3">DSM 45456</strain>
    </source>
</reference>
<dbReference type="EMBL" id="VFPP01000001">
    <property type="protein sequence ID" value="TQM84613.1"/>
    <property type="molecule type" value="Genomic_DNA"/>
</dbReference>
<evidence type="ECO:0000313" key="2">
    <source>
        <dbReference type="EMBL" id="TQM84613.1"/>
    </source>
</evidence>
<dbReference type="AlphaFoldDB" id="A0A543JP60"/>
<keyword evidence="1" id="KW-1133">Transmembrane helix</keyword>